<evidence type="ECO:0000259" key="3">
    <source>
        <dbReference type="Pfam" id="PF19040"/>
    </source>
</evidence>
<dbReference type="OrthoDB" id="9796461at2"/>
<dbReference type="SUPFAM" id="SSF52266">
    <property type="entry name" value="SGNH hydrolase"/>
    <property type="match status" value="1"/>
</dbReference>
<sequence length="655" mass="70990">MSKFIEYRADIDGLRAVAVVAVVLFHAEIVLGPVVFSGGFLGVDVFFVISGFLITSLLHRELRETGRVSIARFYGRRVRRIAPALISTCVFTIVAAQFFLLPHELERFNLSLLATLGFVANIFFWSEIGYFSAAADQQPLLHMWSLAVEEQYYVVFPLALWACVRWLGWRATVILIVVSVLGSATLHAWGAVAMRSASFYLTPFRVWELLAGALLAIAGSRWAIRMPAVRTGLGVIGAGLVVVPMVTFDPLAAPSVFPVTLAAVVGTCMIILAGPHSAVGKLLSLRPVVGIGLISFSLYLLHQPILAFARVRSLEHPSEMLMTSLAVLCLPLAYLSWRFVETPFRSRDRVGPRAFYGSVTASSLLIVAVGLGGIQASFGQRWNSDILAVVDSVNAPTNGLSAICHGDLTSPECATDEAARVALWGDSYIMHLVPGLVERGVSFRQLTRRGCRPTALEEIRPPDAGVLTSTERRCEKFNAEVLALIAEEAAAGRLDQVLISSRAYGLRAGSLKKTPTEENWPPEQVAGELGFILSQLEQTGVSVGLVGAPPPAQFDPGQCYIRSVAYDDSSSDCTWPFPEEHGTYPLAEVAEQYGARFLDLSEILCPGGLCAAAQDGTLIYRDNGHLTPRGSEYVFQSDTARRFLDDLGITGGALQ</sequence>
<keyword evidence="4" id="KW-0614">Plasmid</keyword>
<evidence type="ECO:0000259" key="2">
    <source>
        <dbReference type="Pfam" id="PF01757"/>
    </source>
</evidence>
<keyword evidence="5" id="KW-1185">Reference proteome</keyword>
<feature type="transmembrane region" description="Helical" evidence="1">
    <location>
        <begin position="255"/>
        <end position="276"/>
    </location>
</feature>
<keyword evidence="1" id="KW-1133">Transmembrane helix</keyword>
<feature type="transmembrane region" description="Helical" evidence="1">
    <location>
        <begin position="12"/>
        <end position="34"/>
    </location>
</feature>
<evidence type="ECO:0000313" key="5">
    <source>
        <dbReference type="Proteomes" id="UP000219050"/>
    </source>
</evidence>
<keyword evidence="1" id="KW-0812">Transmembrane</keyword>
<dbReference type="Pfam" id="PF19040">
    <property type="entry name" value="SGNH"/>
    <property type="match status" value="1"/>
</dbReference>
<feature type="transmembrane region" description="Helical" evidence="1">
    <location>
        <begin position="206"/>
        <end position="224"/>
    </location>
</feature>
<evidence type="ECO:0000256" key="1">
    <source>
        <dbReference type="SAM" id="Phobius"/>
    </source>
</evidence>
<dbReference type="GO" id="GO:0016020">
    <property type="term" value="C:membrane"/>
    <property type="evidence" value="ECO:0007669"/>
    <property type="project" value="TreeGrafter"/>
</dbReference>
<dbReference type="InterPro" id="IPR043968">
    <property type="entry name" value="SGNH"/>
</dbReference>
<dbReference type="PANTHER" id="PTHR23028">
    <property type="entry name" value="ACETYLTRANSFERASE"/>
    <property type="match status" value="1"/>
</dbReference>
<feature type="transmembrane region" description="Helical" evidence="1">
    <location>
        <begin position="174"/>
        <end position="194"/>
    </location>
</feature>
<dbReference type="GO" id="GO:0016747">
    <property type="term" value="F:acyltransferase activity, transferring groups other than amino-acyl groups"/>
    <property type="evidence" value="ECO:0007669"/>
    <property type="project" value="InterPro"/>
</dbReference>
<feature type="transmembrane region" description="Helical" evidence="1">
    <location>
        <begin position="112"/>
        <end position="131"/>
    </location>
</feature>
<dbReference type="KEGG" id="cmag:CBW24_17985"/>
<feature type="transmembrane region" description="Helical" evidence="1">
    <location>
        <begin position="321"/>
        <end position="340"/>
    </location>
</feature>
<organism evidence="4 5">
    <name type="scientific">Pacificitalea manganoxidans</name>
    <dbReference type="NCBI Taxonomy" id="1411902"/>
    <lineage>
        <taxon>Bacteria</taxon>
        <taxon>Pseudomonadati</taxon>
        <taxon>Pseudomonadota</taxon>
        <taxon>Alphaproteobacteria</taxon>
        <taxon>Rhodobacterales</taxon>
        <taxon>Paracoccaceae</taxon>
        <taxon>Pacificitalea</taxon>
    </lineage>
</organism>
<feature type="transmembrane region" description="Helical" evidence="1">
    <location>
        <begin position="40"/>
        <end position="60"/>
    </location>
</feature>
<dbReference type="InterPro" id="IPR050879">
    <property type="entry name" value="Acyltransferase_3"/>
</dbReference>
<reference evidence="4 5" key="1">
    <citation type="submission" date="2017-05" db="EMBL/GenBank/DDBJ databases">
        <title>Comparative genomic and metabolic analysis of manganese-oxidizing mechanisms in Celeribater manganoxidans DY25T: its adaption to the environment of polymetallic nodule.</title>
        <authorList>
            <person name="Wang X."/>
        </authorList>
    </citation>
    <scope>NUCLEOTIDE SEQUENCE [LARGE SCALE GENOMIC DNA]</scope>
    <source>
        <strain evidence="4 5">DY25</strain>
        <plasmid evidence="5">pdy25-f</plasmid>
    </source>
</reference>
<protein>
    <recommendedName>
        <fullName evidence="6">Acyltransferase</fullName>
    </recommendedName>
</protein>
<feature type="domain" description="Acyltransferase 3" evidence="2">
    <location>
        <begin position="9"/>
        <end position="335"/>
    </location>
</feature>
<keyword evidence="1" id="KW-0472">Membrane</keyword>
<dbReference type="RefSeq" id="WP_097374628.1">
    <property type="nucleotide sequence ID" value="NZ_CP021410.1"/>
</dbReference>
<geneLocation type="plasmid" evidence="5">
    <name>pdy25-f</name>
</geneLocation>
<dbReference type="Pfam" id="PF01757">
    <property type="entry name" value="Acyl_transf_3"/>
    <property type="match status" value="1"/>
</dbReference>
<feature type="transmembrane region" description="Helical" evidence="1">
    <location>
        <begin position="81"/>
        <end position="100"/>
    </location>
</feature>
<feature type="domain" description="SGNH" evidence="3">
    <location>
        <begin position="410"/>
        <end position="634"/>
    </location>
</feature>
<dbReference type="AlphaFoldDB" id="A0A291M4X9"/>
<proteinExistence type="predicted"/>
<feature type="transmembrane region" description="Helical" evidence="1">
    <location>
        <begin position="230"/>
        <end position="248"/>
    </location>
</feature>
<accession>A0A291M4X9</accession>
<dbReference type="PANTHER" id="PTHR23028:SF53">
    <property type="entry name" value="ACYL_TRANSF_3 DOMAIN-CONTAINING PROTEIN"/>
    <property type="match status" value="1"/>
</dbReference>
<dbReference type="Proteomes" id="UP000219050">
    <property type="component" value="Plasmid pDY25-F"/>
</dbReference>
<gene>
    <name evidence="4" type="ORF">CBW24_17985</name>
</gene>
<evidence type="ECO:0000313" key="4">
    <source>
        <dbReference type="EMBL" id="ATI44033.1"/>
    </source>
</evidence>
<dbReference type="InterPro" id="IPR002656">
    <property type="entry name" value="Acyl_transf_3_dom"/>
</dbReference>
<evidence type="ECO:0008006" key="6">
    <source>
        <dbReference type="Google" id="ProtNLM"/>
    </source>
</evidence>
<feature type="transmembrane region" description="Helical" evidence="1">
    <location>
        <begin position="288"/>
        <end position="309"/>
    </location>
</feature>
<feature type="transmembrane region" description="Helical" evidence="1">
    <location>
        <begin position="355"/>
        <end position="374"/>
    </location>
</feature>
<dbReference type="GO" id="GO:0009103">
    <property type="term" value="P:lipopolysaccharide biosynthetic process"/>
    <property type="evidence" value="ECO:0007669"/>
    <property type="project" value="TreeGrafter"/>
</dbReference>
<dbReference type="EMBL" id="CP021410">
    <property type="protein sequence ID" value="ATI44033.1"/>
    <property type="molecule type" value="Genomic_DNA"/>
</dbReference>
<name>A0A291M4X9_9RHOB</name>